<evidence type="ECO:0000256" key="12">
    <source>
        <dbReference type="ARBA" id="ARBA00022968"/>
    </source>
</evidence>
<keyword evidence="7" id="KW-0328">Glycosyltransferase</keyword>
<dbReference type="PANTHER" id="PTHR46025">
    <property type="entry name" value="XYLOSYLTRANSFERASE OXT"/>
    <property type="match status" value="1"/>
</dbReference>
<keyword evidence="10" id="KW-0479">Metal-binding</keyword>
<evidence type="ECO:0000256" key="8">
    <source>
        <dbReference type="ARBA" id="ARBA00022679"/>
    </source>
</evidence>
<comment type="catalytic activity">
    <reaction evidence="19">
        <text>UDP-alpha-D-xylose + L-seryl-[protein] = 3-O-(beta-D-xylosyl)-L-seryl-[protein] + UDP + H(+)</text>
        <dbReference type="Rhea" id="RHEA:50192"/>
        <dbReference type="Rhea" id="RHEA-COMP:9863"/>
        <dbReference type="Rhea" id="RHEA-COMP:12567"/>
        <dbReference type="ChEBI" id="CHEBI:15378"/>
        <dbReference type="ChEBI" id="CHEBI:29999"/>
        <dbReference type="ChEBI" id="CHEBI:57632"/>
        <dbReference type="ChEBI" id="CHEBI:58223"/>
        <dbReference type="ChEBI" id="CHEBI:132085"/>
        <dbReference type="EC" id="2.4.2.26"/>
    </reaction>
</comment>
<evidence type="ECO:0000256" key="3">
    <source>
        <dbReference type="ARBA" id="ARBA00004840"/>
    </source>
</evidence>
<evidence type="ECO:0000256" key="5">
    <source>
        <dbReference type="ARBA" id="ARBA00010195"/>
    </source>
</evidence>
<dbReference type="GO" id="GO:0030158">
    <property type="term" value="F:protein xylosyltransferase activity"/>
    <property type="evidence" value="ECO:0007669"/>
    <property type="project" value="UniProtKB-EC"/>
</dbReference>
<keyword evidence="15" id="KW-0472">Membrane</keyword>
<dbReference type="AlphaFoldDB" id="A0A914C3J4"/>
<dbReference type="GO" id="GO:0005789">
    <property type="term" value="C:endoplasmic reticulum membrane"/>
    <property type="evidence" value="ECO:0007669"/>
    <property type="project" value="UniProtKB-SubCell"/>
</dbReference>
<evidence type="ECO:0000256" key="6">
    <source>
        <dbReference type="ARBA" id="ARBA00011972"/>
    </source>
</evidence>
<comment type="pathway">
    <text evidence="3">Glycan metabolism; chondroitin sulfate biosynthesis.</text>
</comment>
<keyword evidence="8" id="KW-0808">Transferase</keyword>
<dbReference type="GO" id="GO:0000139">
    <property type="term" value="C:Golgi membrane"/>
    <property type="evidence" value="ECO:0007669"/>
    <property type="project" value="UniProtKB-SubCell"/>
</dbReference>
<evidence type="ECO:0000256" key="11">
    <source>
        <dbReference type="ARBA" id="ARBA00022824"/>
    </source>
</evidence>
<evidence type="ECO:0000256" key="2">
    <source>
        <dbReference type="ARBA" id="ARBA00004648"/>
    </source>
</evidence>
<evidence type="ECO:0000256" key="16">
    <source>
        <dbReference type="ARBA" id="ARBA00023157"/>
    </source>
</evidence>
<keyword evidence="21" id="KW-1185">Reference proteome</keyword>
<dbReference type="InterPro" id="IPR024448">
    <property type="entry name" value="XylT_C"/>
</dbReference>
<evidence type="ECO:0000256" key="17">
    <source>
        <dbReference type="ARBA" id="ARBA00023180"/>
    </source>
</evidence>
<evidence type="ECO:0000256" key="13">
    <source>
        <dbReference type="ARBA" id="ARBA00022989"/>
    </source>
</evidence>
<keyword evidence="13" id="KW-1133">Transmembrane helix</keyword>
<evidence type="ECO:0000256" key="1">
    <source>
        <dbReference type="ARBA" id="ARBA00004323"/>
    </source>
</evidence>
<evidence type="ECO:0000256" key="9">
    <source>
        <dbReference type="ARBA" id="ARBA00022692"/>
    </source>
</evidence>
<dbReference type="PANTHER" id="PTHR46025:SF3">
    <property type="entry name" value="XYLOSYLTRANSFERASE OXT"/>
    <property type="match status" value="1"/>
</dbReference>
<dbReference type="GO" id="GO:0050650">
    <property type="term" value="P:chondroitin sulfate proteoglycan biosynthetic process"/>
    <property type="evidence" value="ECO:0007669"/>
    <property type="project" value="TreeGrafter"/>
</dbReference>
<comment type="similarity">
    <text evidence="5">Belongs to the glycosyltransferase 14 family. XylT subfamily.</text>
</comment>
<keyword evidence="16" id="KW-1015">Disulfide bond</keyword>
<dbReference type="EC" id="2.4.2.26" evidence="6"/>
<evidence type="ECO:0000256" key="14">
    <source>
        <dbReference type="ARBA" id="ARBA00023034"/>
    </source>
</evidence>
<keyword evidence="17" id="KW-0325">Glycoprotein</keyword>
<sequence>MIYSPKHLYYFHVDSRQEYMFRGLAKMVEAFHLKGIMNIYLSTKSHATIWGGTSFHMGKSFLSSQGFNTANMIINQGFNYFFFECENRMWRIKNRDNFPQDLRIDAGSDWFIMHREFANFAISEENDYAVKMRELFSTLFSPLEGYFHTLALNSEFCDRILYTNLRLINWKQKQGCRCSRLKDVVDWCGCSPLVLKIKEDDIGLERAKTYAYFFARKFESLIDVDAVAQVERQVLRFRPNLVVSSSPVFNSTWLNYYDREIDSTHPKQMLFEHWSSILFNEWISNQSSKVHECPFEKAHEIHAYKEFSTAPIQLILTVEDKCGSIYELLVEIKQNVTIFEDAEVNDYHLISVEFGVNLDLKEEIFRDYTGLLDTSGTATIIWHWYHNETTPSDQKANTTSPHVNIHWFNPRGRMVRNDPINPYDSINYAQLASLNLGDLQQFKEDWGVIRHTKFCDVITVDPHWRNPIDEWPPNSPDLNPLDYAVCSILEEKACQKPHPNVESLKKALKKAWKEITLDTLVKIVDNFPKRLKACIDAKGGHFE</sequence>
<evidence type="ECO:0000313" key="21">
    <source>
        <dbReference type="Proteomes" id="UP000887540"/>
    </source>
</evidence>
<feature type="domain" description="Xylosyltransferase C-terminal" evidence="20">
    <location>
        <begin position="246"/>
        <end position="414"/>
    </location>
</feature>
<comment type="pathway">
    <text evidence="4">Glycan metabolism; heparan sulfate biosynthesis.</text>
</comment>
<dbReference type="Proteomes" id="UP000887540">
    <property type="component" value="Unplaced"/>
</dbReference>
<dbReference type="Pfam" id="PF12529">
    <property type="entry name" value="Xylo_C"/>
    <property type="match status" value="1"/>
</dbReference>
<dbReference type="GO" id="GO:0015012">
    <property type="term" value="P:heparan sulfate proteoglycan biosynthetic process"/>
    <property type="evidence" value="ECO:0007669"/>
    <property type="project" value="TreeGrafter"/>
</dbReference>
<dbReference type="InterPro" id="IPR043538">
    <property type="entry name" value="XYLT"/>
</dbReference>
<dbReference type="InterPro" id="IPR036397">
    <property type="entry name" value="RNaseH_sf"/>
</dbReference>
<keyword evidence="12" id="KW-0735">Signal-anchor</keyword>
<protein>
    <recommendedName>
        <fullName evidence="6">protein xylosyltransferase</fullName>
        <ecNumber evidence="6">2.4.2.26</ecNumber>
    </recommendedName>
    <alternativeName>
        <fullName evidence="18">Peptide O-xylosyltransferase</fullName>
    </alternativeName>
</protein>
<dbReference type="GO" id="GO:0003676">
    <property type="term" value="F:nucleic acid binding"/>
    <property type="evidence" value="ECO:0007669"/>
    <property type="project" value="InterPro"/>
</dbReference>
<proteinExistence type="inferred from homology"/>
<evidence type="ECO:0000256" key="18">
    <source>
        <dbReference type="ARBA" id="ARBA00042865"/>
    </source>
</evidence>
<dbReference type="WBParaSite" id="ACRNAN_Path_21.g64.t1">
    <property type="protein sequence ID" value="ACRNAN_Path_21.g64.t1"/>
    <property type="gene ID" value="ACRNAN_Path_21.g64"/>
</dbReference>
<evidence type="ECO:0000256" key="19">
    <source>
        <dbReference type="ARBA" id="ARBA00047847"/>
    </source>
</evidence>
<name>A0A914C3J4_9BILA</name>
<evidence type="ECO:0000259" key="20">
    <source>
        <dbReference type="Pfam" id="PF12529"/>
    </source>
</evidence>
<dbReference type="Pfam" id="PF02485">
    <property type="entry name" value="Branch"/>
    <property type="match status" value="1"/>
</dbReference>
<dbReference type="InterPro" id="IPR003406">
    <property type="entry name" value="Glyco_trans_14"/>
</dbReference>
<evidence type="ECO:0000256" key="15">
    <source>
        <dbReference type="ARBA" id="ARBA00023136"/>
    </source>
</evidence>
<accession>A0A914C3J4</accession>
<evidence type="ECO:0000256" key="7">
    <source>
        <dbReference type="ARBA" id="ARBA00022676"/>
    </source>
</evidence>
<keyword evidence="14" id="KW-0333">Golgi apparatus</keyword>
<organism evidence="21 22">
    <name type="scientific">Acrobeloides nanus</name>
    <dbReference type="NCBI Taxonomy" id="290746"/>
    <lineage>
        <taxon>Eukaryota</taxon>
        <taxon>Metazoa</taxon>
        <taxon>Ecdysozoa</taxon>
        <taxon>Nematoda</taxon>
        <taxon>Chromadorea</taxon>
        <taxon>Rhabditida</taxon>
        <taxon>Tylenchina</taxon>
        <taxon>Cephalobomorpha</taxon>
        <taxon>Cephaloboidea</taxon>
        <taxon>Cephalobidae</taxon>
        <taxon>Acrobeloides</taxon>
    </lineage>
</organism>
<reference evidence="22" key="1">
    <citation type="submission" date="2022-11" db="UniProtKB">
        <authorList>
            <consortium name="WormBaseParasite"/>
        </authorList>
    </citation>
    <scope>IDENTIFICATION</scope>
</reference>
<dbReference type="GO" id="GO:0046872">
    <property type="term" value="F:metal ion binding"/>
    <property type="evidence" value="ECO:0007669"/>
    <property type="project" value="UniProtKB-KW"/>
</dbReference>
<keyword evidence="11" id="KW-0256">Endoplasmic reticulum</keyword>
<evidence type="ECO:0000256" key="10">
    <source>
        <dbReference type="ARBA" id="ARBA00022723"/>
    </source>
</evidence>
<keyword evidence="9" id="KW-0812">Transmembrane</keyword>
<evidence type="ECO:0000313" key="22">
    <source>
        <dbReference type="WBParaSite" id="ACRNAN_Path_21.g64.t1"/>
    </source>
</evidence>
<comment type="subcellular location">
    <subcellularLocation>
        <location evidence="2">Endoplasmic reticulum membrane</location>
        <topology evidence="2">Single-pass type II membrane protein</topology>
    </subcellularLocation>
    <subcellularLocation>
        <location evidence="1">Golgi apparatus membrane</location>
        <topology evidence="1">Single-pass type II membrane protein</topology>
    </subcellularLocation>
</comment>
<evidence type="ECO:0000256" key="4">
    <source>
        <dbReference type="ARBA" id="ARBA00005093"/>
    </source>
</evidence>
<dbReference type="Gene3D" id="3.30.420.10">
    <property type="entry name" value="Ribonuclease H-like superfamily/Ribonuclease H"/>
    <property type="match status" value="1"/>
</dbReference>